<dbReference type="OrthoDB" id="3776571at2759"/>
<dbReference type="Proteomes" id="UP000756921">
    <property type="component" value="Unassembled WGS sequence"/>
</dbReference>
<sequence length="327" mass="36518">MSSNLVINCMVCGQQDNLKQCAQCKLVHFCGPEHQRSHWPSHKAVCKKIATLRKRLEKKQKAGHERFAELTGGLSLQFGGSMRDSIQYKEQLQLAEQELEVDTPVSIESALNHVVDLRNVSLRPLSDDVLEMATSCLIRLDRDQEAYNYLKYWTWGNKDHDRLEVPEIFEGKAPSAAFLAFVFLEKLRLLTAIDSARQCYIEEGDYFDPRVKTTLVKCGFEDAMKEGPELGDHLSTINFHFTRSYEEVVSTGGADAAGLLVQTGYCTRESGASPRQLRYGNPAGATLLSGLHRDSWQIRIPPVISNRHGVAHVGGSGGWSQTPKIPS</sequence>
<evidence type="ECO:0000256" key="2">
    <source>
        <dbReference type="ARBA" id="ARBA00022771"/>
    </source>
</evidence>
<evidence type="ECO:0000256" key="3">
    <source>
        <dbReference type="ARBA" id="ARBA00022833"/>
    </source>
</evidence>
<keyword evidence="1" id="KW-0479">Metal-binding</keyword>
<dbReference type="GO" id="GO:0008270">
    <property type="term" value="F:zinc ion binding"/>
    <property type="evidence" value="ECO:0007669"/>
    <property type="project" value="UniProtKB-KW"/>
</dbReference>
<evidence type="ECO:0000313" key="7">
    <source>
        <dbReference type="Proteomes" id="UP000756921"/>
    </source>
</evidence>
<dbReference type="SUPFAM" id="SSF144232">
    <property type="entry name" value="HIT/MYND zinc finger-like"/>
    <property type="match status" value="1"/>
</dbReference>
<evidence type="ECO:0000256" key="1">
    <source>
        <dbReference type="ARBA" id="ARBA00022723"/>
    </source>
</evidence>
<accession>A0A9P6G5H1</accession>
<keyword evidence="7" id="KW-1185">Reference proteome</keyword>
<reference evidence="6" key="1">
    <citation type="journal article" date="2020" name="Mol. Plant Microbe Interact.">
        <title>Genome Sequence of the Biocontrol Agent Coniothyrium minitans strain Conio (IMI 134523).</title>
        <authorList>
            <person name="Patel D."/>
            <person name="Shittu T.A."/>
            <person name="Baroncelli R."/>
            <person name="Muthumeenakshi S."/>
            <person name="Osborne T.H."/>
            <person name="Janganan T.K."/>
            <person name="Sreenivasaprasad S."/>
        </authorList>
    </citation>
    <scope>NUCLEOTIDE SEQUENCE</scope>
    <source>
        <strain evidence="6">Conio</strain>
    </source>
</reference>
<dbReference type="PROSITE" id="PS01360">
    <property type="entry name" value="ZF_MYND_1"/>
    <property type="match status" value="1"/>
</dbReference>
<protein>
    <submittedName>
        <fullName evidence="6">MYND finger</fullName>
    </submittedName>
</protein>
<dbReference type="Gene3D" id="6.10.140.2220">
    <property type="match status" value="1"/>
</dbReference>
<keyword evidence="2 4" id="KW-0863">Zinc-finger</keyword>
<proteinExistence type="predicted"/>
<dbReference type="AlphaFoldDB" id="A0A9P6G5H1"/>
<evidence type="ECO:0000256" key="4">
    <source>
        <dbReference type="PROSITE-ProRule" id="PRU00134"/>
    </source>
</evidence>
<evidence type="ECO:0000313" key="6">
    <source>
        <dbReference type="EMBL" id="KAF9729467.1"/>
    </source>
</evidence>
<feature type="domain" description="MYND-type" evidence="5">
    <location>
        <begin position="9"/>
        <end position="46"/>
    </location>
</feature>
<evidence type="ECO:0000259" key="5">
    <source>
        <dbReference type="PROSITE" id="PS50865"/>
    </source>
</evidence>
<dbReference type="PROSITE" id="PS50865">
    <property type="entry name" value="ZF_MYND_2"/>
    <property type="match status" value="1"/>
</dbReference>
<keyword evidence="3" id="KW-0862">Zinc</keyword>
<gene>
    <name evidence="6" type="ORF">PMIN01_12331</name>
</gene>
<name>A0A9P6G5H1_9PLEO</name>
<dbReference type="InterPro" id="IPR002893">
    <property type="entry name" value="Znf_MYND"/>
</dbReference>
<dbReference type="EMBL" id="WJXW01000016">
    <property type="protein sequence ID" value="KAF9729467.1"/>
    <property type="molecule type" value="Genomic_DNA"/>
</dbReference>
<comment type="caution">
    <text evidence="6">The sequence shown here is derived from an EMBL/GenBank/DDBJ whole genome shotgun (WGS) entry which is preliminary data.</text>
</comment>
<dbReference type="Pfam" id="PF01753">
    <property type="entry name" value="zf-MYND"/>
    <property type="match status" value="1"/>
</dbReference>
<organism evidence="6 7">
    <name type="scientific">Paraphaeosphaeria minitans</name>
    <dbReference type="NCBI Taxonomy" id="565426"/>
    <lineage>
        <taxon>Eukaryota</taxon>
        <taxon>Fungi</taxon>
        <taxon>Dikarya</taxon>
        <taxon>Ascomycota</taxon>
        <taxon>Pezizomycotina</taxon>
        <taxon>Dothideomycetes</taxon>
        <taxon>Pleosporomycetidae</taxon>
        <taxon>Pleosporales</taxon>
        <taxon>Massarineae</taxon>
        <taxon>Didymosphaeriaceae</taxon>
        <taxon>Paraphaeosphaeria</taxon>
    </lineage>
</organism>